<reference evidence="3" key="2">
    <citation type="submission" date="2021-04" db="EMBL/GenBank/DDBJ databases">
        <authorList>
            <person name="Gilroy R."/>
        </authorList>
    </citation>
    <scope>NUCLEOTIDE SEQUENCE</scope>
    <source>
        <strain evidence="3">5032</strain>
    </source>
</reference>
<dbReference type="Gene3D" id="3.30.450.40">
    <property type="match status" value="2"/>
</dbReference>
<dbReference type="Pfam" id="PF01590">
    <property type="entry name" value="GAF"/>
    <property type="match status" value="1"/>
</dbReference>
<evidence type="ECO:0000313" key="3">
    <source>
        <dbReference type="EMBL" id="HJA79189.1"/>
    </source>
</evidence>
<evidence type="ECO:0000256" key="1">
    <source>
        <dbReference type="SAM" id="MobiDB-lite"/>
    </source>
</evidence>
<dbReference type="SUPFAM" id="SSF55781">
    <property type="entry name" value="GAF domain-like"/>
    <property type="match status" value="2"/>
</dbReference>
<evidence type="ECO:0000313" key="4">
    <source>
        <dbReference type="Proteomes" id="UP000823821"/>
    </source>
</evidence>
<evidence type="ECO:0000259" key="2">
    <source>
        <dbReference type="SMART" id="SM00065"/>
    </source>
</evidence>
<dbReference type="InterPro" id="IPR029016">
    <property type="entry name" value="GAF-like_dom_sf"/>
</dbReference>
<organism evidence="3 4">
    <name type="scientific">Candidatus Desulfovibrio intestinavium</name>
    <dbReference type="NCBI Taxonomy" id="2838534"/>
    <lineage>
        <taxon>Bacteria</taxon>
        <taxon>Pseudomonadati</taxon>
        <taxon>Thermodesulfobacteriota</taxon>
        <taxon>Desulfovibrionia</taxon>
        <taxon>Desulfovibrionales</taxon>
        <taxon>Desulfovibrionaceae</taxon>
        <taxon>Desulfovibrio</taxon>
    </lineage>
</organism>
<comment type="caution">
    <text evidence="3">The sequence shown here is derived from an EMBL/GenBank/DDBJ whole genome shotgun (WGS) entry which is preliminary data.</text>
</comment>
<feature type="domain" description="GAF" evidence="2">
    <location>
        <begin position="171"/>
        <end position="320"/>
    </location>
</feature>
<dbReference type="AlphaFoldDB" id="A0A9D2HNV5"/>
<dbReference type="Proteomes" id="UP000823821">
    <property type="component" value="Unassembled WGS sequence"/>
</dbReference>
<sequence length="349" mass="38652">MKNILEKHVLSIICSVFDAYSAVLFLPDGDAGEGEGECYRLVASFSLGDGIVEGSPIQPGSLVAWIVSNDRPVIVPNFDRRQSKLGYYREGEESGIKAFMGCPVPTGGALCMDSKRQYSFTDKDYKILQMFAELITRQQNERGGVEPLGGDISRYFAQLCVIQDLRFGHKRWPQFIQTYLKTVAEATGFDYCAFASVARSGETYCLECESTPLLLRAGEMLEFNMSSGIAGWVFNNGQPVISEGADGGPPSMLFAKLPDMPEFQAVMCMPVVVNKSTRCVLCLAHGSPRELDEALRSFVRLAVDHLAIFLENLYLKTRLRNMLPRAQVHTSGSRIYDPDNVPQPPTDDD</sequence>
<dbReference type="Pfam" id="PF13185">
    <property type="entry name" value="GAF_2"/>
    <property type="match status" value="1"/>
</dbReference>
<protein>
    <submittedName>
        <fullName evidence="3">GAF domain-containing protein</fullName>
    </submittedName>
</protein>
<reference evidence="3" key="1">
    <citation type="journal article" date="2021" name="PeerJ">
        <title>Extensive microbial diversity within the chicken gut microbiome revealed by metagenomics and culture.</title>
        <authorList>
            <person name="Gilroy R."/>
            <person name="Ravi A."/>
            <person name="Getino M."/>
            <person name="Pursley I."/>
            <person name="Horton D.L."/>
            <person name="Alikhan N.F."/>
            <person name="Baker D."/>
            <person name="Gharbi K."/>
            <person name="Hall N."/>
            <person name="Watson M."/>
            <person name="Adriaenssens E.M."/>
            <person name="Foster-Nyarko E."/>
            <person name="Jarju S."/>
            <person name="Secka A."/>
            <person name="Antonio M."/>
            <person name="Oren A."/>
            <person name="Chaudhuri R.R."/>
            <person name="La Ragione R."/>
            <person name="Hildebrand F."/>
            <person name="Pallen M.J."/>
        </authorList>
    </citation>
    <scope>NUCLEOTIDE SEQUENCE</scope>
    <source>
        <strain evidence="3">5032</strain>
    </source>
</reference>
<dbReference type="SMART" id="SM00065">
    <property type="entry name" value="GAF"/>
    <property type="match status" value="2"/>
</dbReference>
<dbReference type="EMBL" id="DWZD01000040">
    <property type="protein sequence ID" value="HJA79189.1"/>
    <property type="molecule type" value="Genomic_DNA"/>
</dbReference>
<accession>A0A9D2HNV5</accession>
<feature type="domain" description="GAF" evidence="2">
    <location>
        <begin position="1"/>
        <end position="149"/>
    </location>
</feature>
<dbReference type="InterPro" id="IPR003018">
    <property type="entry name" value="GAF"/>
</dbReference>
<feature type="region of interest" description="Disordered" evidence="1">
    <location>
        <begin position="330"/>
        <end position="349"/>
    </location>
</feature>
<name>A0A9D2HNV5_9BACT</name>
<proteinExistence type="predicted"/>
<gene>
    <name evidence="3" type="ORF">H9784_06445</name>
</gene>